<sequence length="69" mass="7984">MVFIILSLDQDGCLPIMVKSNGVTRMFEFTHPLTGTTITDRFTAWYDFVLRLETDHIVLEEHDGQLAQR</sequence>
<name>A0AAT9LE77_9FIRM</name>
<reference evidence="1" key="1">
    <citation type="submission" date="2020-10" db="EMBL/GenBank/DDBJ databases">
        <authorList>
            <person name="Kadnikov V."/>
            <person name="Beletsky A.V."/>
            <person name="Mardanov A.V."/>
            <person name="Karnachuk O.V."/>
            <person name="Ravin N.V."/>
        </authorList>
    </citation>
    <scope>NUCLEOTIDE SEQUENCE</scope>
    <source>
        <strain evidence="1">Bu02</strain>
    </source>
</reference>
<accession>A0AAT9LE77</accession>
<proteinExistence type="predicted"/>
<dbReference type="KEGG" id="fcz:IMF26_04475"/>
<dbReference type="EMBL" id="CP062796">
    <property type="protein sequence ID" value="QUL99316.1"/>
    <property type="molecule type" value="Genomic_DNA"/>
</dbReference>
<dbReference type="AlphaFoldDB" id="A0AAT9LE77"/>
<protein>
    <submittedName>
        <fullName evidence="1">Uncharacterized protein</fullName>
    </submittedName>
</protein>
<gene>
    <name evidence="1" type="ORF">IMF26_04475</name>
</gene>
<reference evidence="1" key="2">
    <citation type="journal article" date="2023" name="Biology">
        <title>Prokaryotic Life Associated with Coal-Fire Gas Vents Revealed by Metagenomics.</title>
        <authorList>
            <person name="Kadnikov V.V."/>
            <person name="Mardanov A.V."/>
            <person name="Beletsky A.V."/>
            <person name="Karnachuk O.V."/>
            <person name="Ravin N.V."/>
        </authorList>
    </citation>
    <scope>NUCLEOTIDE SEQUENCE</scope>
    <source>
        <strain evidence="1">Bu02</strain>
    </source>
</reference>
<evidence type="ECO:0000313" key="1">
    <source>
        <dbReference type="EMBL" id="QUL99316.1"/>
    </source>
</evidence>
<organism evidence="1">
    <name type="scientific">Candidatus Fermentithermobacillus carboniphilus</name>
    <dbReference type="NCBI Taxonomy" id="3085328"/>
    <lineage>
        <taxon>Bacteria</taxon>
        <taxon>Bacillati</taxon>
        <taxon>Bacillota</taxon>
        <taxon>Candidatus Fermentithermobacillia</taxon>
        <taxon>Candidatus Fermentithermobacillales</taxon>
        <taxon>Candidatus Fermentithermobacillaceae</taxon>
        <taxon>Candidatus Fermentithermobacillus</taxon>
    </lineage>
</organism>